<dbReference type="NCBIfam" id="TIGR02593">
    <property type="entry name" value="CRISPR_cas5"/>
    <property type="match status" value="1"/>
</dbReference>
<protein>
    <submittedName>
        <fullName evidence="2">CRISPR-associated protein Cas5</fullName>
    </submittedName>
</protein>
<dbReference type="InterPro" id="IPR053725">
    <property type="entry name" value="CRISPR_Cas5_sf"/>
</dbReference>
<accession>A0A7V4ED58</accession>
<dbReference type="GO" id="GO:0043571">
    <property type="term" value="P:maintenance of CRISPR repeat elements"/>
    <property type="evidence" value="ECO:0007669"/>
    <property type="project" value="InterPro"/>
</dbReference>
<sequence>MKALVFNIRLNSLYSIRIPFTWQSALTYPVLPPSAVIGMLSNALQRYKNDKHPLEYLELIEDKTLWAGSRLLTPCVIKSYTTSTIVKWEDTHPWKFTNVLDRQFAYSRQLQVLTIFKDDSFIDDLIRALKRTPLTCGDSESLITIDNEVFIKDVFEVKDEIIITEYPFPFNKNTKVKGGKGRFYLMHERCKKEDTNFPLRAYLIPVEEREGILYPSSFEIERTSEKFFKVSNVGYVVIQELT</sequence>
<name>A0A7V4ED58_UNCW3</name>
<dbReference type="EMBL" id="DTAR01000058">
    <property type="protein sequence ID" value="HGM97550.1"/>
    <property type="molecule type" value="Genomic_DNA"/>
</dbReference>
<evidence type="ECO:0000313" key="2">
    <source>
        <dbReference type="EMBL" id="HGM97550.1"/>
    </source>
</evidence>
<comment type="caution">
    <text evidence="2">The sequence shown here is derived from an EMBL/GenBank/DDBJ whole genome shotgun (WGS) entry which is preliminary data.</text>
</comment>
<dbReference type="InterPro" id="IPR021124">
    <property type="entry name" value="CRISPR-assoc_prot_Cas5"/>
</dbReference>
<reference evidence="2" key="1">
    <citation type="journal article" date="2020" name="mSystems">
        <title>Genome- and Community-Level Interaction Insights into Carbon Utilization and Element Cycling Functions of Hydrothermarchaeota in Hydrothermal Sediment.</title>
        <authorList>
            <person name="Zhou Z."/>
            <person name="Liu Y."/>
            <person name="Xu W."/>
            <person name="Pan J."/>
            <person name="Luo Z.H."/>
            <person name="Li M."/>
        </authorList>
    </citation>
    <scope>NUCLEOTIDE SEQUENCE [LARGE SCALE GENOMIC DNA]</scope>
    <source>
        <strain evidence="2">SpSt-626</strain>
    </source>
</reference>
<organism evidence="2">
    <name type="scientific">candidate division WOR-3 bacterium</name>
    <dbReference type="NCBI Taxonomy" id="2052148"/>
    <lineage>
        <taxon>Bacteria</taxon>
        <taxon>Bacteria division WOR-3</taxon>
    </lineage>
</organism>
<dbReference type="Gene3D" id="3.30.70.3120">
    <property type="match status" value="1"/>
</dbReference>
<dbReference type="Pfam" id="PF09704">
    <property type="entry name" value="Cas_Cas5d"/>
    <property type="match status" value="1"/>
</dbReference>
<dbReference type="AlphaFoldDB" id="A0A7V4ED58"/>
<gene>
    <name evidence="2" type="primary">cas5</name>
    <name evidence="2" type="ORF">ENT96_00665</name>
</gene>
<proteinExistence type="predicted"/>
<dbReference type="CDD" id="cd09693">
    <property type="entry name" value="Cas5_I"/>
    <property type="match status" value="1"/>
</dbReference>
<keyword evidence="1" id="KW-0051">Antiviral defense</keyword>
<dbReference type="GO" id="GO:0051607">
    <property type="term" value="P:defense response to virus"/>
    <property type="evidence" value="ECO:0007669"/>
    <property type="project" value="UniProtKB-KW"/>
</dbReference>
<evidence type="ECO:0000256" key="1">
    <source>
        <dbReference type="ARBA" id="ARBA00023118"/>
    </source>
</evidence>
<dbReference type="InterPro" id="IPR013422">
    <property type="entry name" value="CRISPR-assoc_prot_Cas5_N"/>
</dbReference>